<dbReference type="CDD" id="cd06257">
    <property type="entry name" value="DnaJ"/>
    <property type="match status" value="1"/>
</dbReference>
<proteinExistence type="predicted"/>
<dbReference type="Pfam" id="PF00226">
    <property type="entry name" value="DnaJ"/>
    <property type="match status" value="1"/>
</dbReference>
<dbReference type="PRINTS" id="PR00625">
    <property type="entry name" value="JDOMAIN"/>
</dbReference>
<feature type="region of interest" description="Disordered" evidence="1">
    <location>
        <begin position="252"/>
        <end position="299"/>
    </location>
</feature>
<dbReference type="EMBL" id="AHHD01000387">
    <property type="protein sequence ID" value="EKG13667.1"/>
    <property type="molecule type" value="Genomic_DNA"/>
</dbReference>
<gene>
    <name evidence="3" type="ORF">MPH_09133</name>
</gene>
<feature type="compositionally biased region" description="Polar residues" evidence="1">
    <location>
        <begin position="175"/>
        <end position="210"/>
    </location>
</feature>
<feature type="compositionally biased region" description="Basic and acidic residues" evidence="1">
    <location>
        <begin position="93"/>
        <end position="123"/>
    </location>
</feature>
<evidence type="ECO:0000256" key="1">
    <source>
        <dbReference type="SAM" id="MobiDB-lite"/>
    </source>
</evidence>
<dbReference type="HOGENOM" id="CLU_723764_0_0_1"/>
<dbReference type="Gene3D" id="1.10.287.110">
    <property type="entry name" value="DnaJ domain"/>
    <property type="match status" value="1"/>
</dbReference>
<evidence type="ECO:0000259" key="2">
    <source>
        <dbReference type="PROSITE" id="PS50076"/>
    </source>
</evidence>
<dbReference type="InParanoid" id="K2RLH6"/>
<feature type="domain" description="J" evidence="2">
    <location>
        <begin position="312"/>
        <end position="378"/>
    </location>
</feature>
<evidence type="ECO:0000313" key="3">
    <source>
        <dbReference type="EMBL" id="EKG13667.1"/>
    </source>
</evidence>
<dbReference type="SUPFAM" id="SSF46565">
    <property type="entry name" value="Chaperone J-domain"/>
    <property type="match status" value="1"/>
</dbReference>
<dbReference type="InterPro" id="IPR050817">
    <property type="entry name" value="DjlA_DnaK_co-chaperone"/>
</dbReference>
<dbReference type="InterPro" id="IPR036869">
    <property type="entry name" value="J_dom_sf"/>
</dbReference>
<keyword evidence="3" id="KW-0346">Stress response</keyword>
<protein>
    <submittedName>
        <fullName evidence="3">Heat shock protein DnaJ</fullName>
    </submittedName>
</protein>
<dbReference type="PANTHER" id="PTHR24074">
    <property type="entry name" value="CO-CHAPERONE PROTEIN DJLA"/>
    <property type="match status" value="1"/>
</dbReference>
<dbReference type="VEuPathDB" id="FungiDB:MPH_09133"/>
<dbReference type="SMART" id="SM00271">
    <property type="entry name" value="DnaJ"/>
    <property type="match status" value="1"/>
</dbReference>
<dbReference type="InterPro" id="IPR001623">
    <property type="entry name" value="DnaJ_domain"/>
</dbReference>
<name>K2RLH6_MACPH</name>
<dbReference type="STRING" id="1126212.K2RLH6"/>
<comment type="caution">
    <text evidence="3">The sequence shown here is derived from an EMBL/GenBank/DDBJ whole genome shotgun (WGS) entry which is preliminary data.</text>
</comment>
<dbReference type="AlphaFoldDB" id="K2RLH6"/>
<dbReference type="OrthoDB" id="10250354at2759"/>
<feature type="region of interest" description="Disordered" evidence="1">
    <location>
        <begin position="21"/>
        <end position="123"/>
    </location>
</feature>
<evidence type="ECO:0000313" key="4">
    <source>
        <dbReference type="Proteomes" id="UP000007129"/>
    </source>
</evidence>
<dbReference type="Proteomes" id="UP000007129">
    <property type="component" value="Unassembled WGS sequence"/>
</dbReference>
<feature type="region of interest" description="Disordered" evidence="1">
    <location>
        <begin position="171"/>
        <end position="218"/>
    </location>
</feature>
<dbReference type="PROSITE" id="PS50076">
    <property type="entry name" value="DNAJ_2"/>
    <property type="match status" value="1"/>
</dbReference>
<organism evidence="3 4">
    <name type="scientific">Macrophomina phaseolina (strain MS6)</name>
    <name type="common">Charcoal rot fungus</name>
    <dbReference type="NCBI Taxonomy" id="1126212"/>
    <lineage>
        <taxon>Eukaryota</taxon>
        <taxon>Fungi</taxon>
        <taxon>Dikarya</taxon>
        <taxon>Ascomycota</taxon>
        <taxon>Pezizomycotina</taxon>
        <taxon>Dothideomycetes</taxon>
        <taxon>Dothideomycetes incertae sedis</taxon>
        <taxon>Botryosphaeriales</taxon>
        <taxon>Botryosphaeriaceae</taxon>
        <taxon>Macrophomina</taxon>
    </lineage>
</organism>
<sequence length="382" mass="43125">MQSDDAIPMIRIPYLDDLLENLGEAPPQHGRPHHSTSRNRQGGPHASFSSTRRGSHSSRHSASTQARTRHSSRRNPGMMNNLADLFGWVPHHQRGDGRASRHARESRDGHERAGSNERVRREAEEAIRRANEEYYQHHHRQTRSEPQGYGGRCYTEAHGFTDFDSFFAETRGPAGSSSYRTETHSSTGSSAYNTETRGPAGSSTRGSYASQPGKGPHYRTEFRSLDGFGFYGESHGTGRSHAYPFRAEYNTETRGPAEPCGRYSPPPRRYGHHGTGYSSSTRGEAPLPPQVPPSAYETETDRFERLRDTPYGFYDVLEVERSASQAEIRNAYKKLAMKHHPDRNHDDKAGAERRMAVINEAHSLLSDDAHRERYHLHFGRVE</sequence>
<reference evidence="3 4" key="1">
    <citation type="journal article" date="2012" name="BMC Genomics">
        <title>Tools to kill: Genome of one of the most destructive plant pathogenic fungi Macrophomina phaseolina.</title>
        <authorList>
            <person name="Islam M.S."/>
            <person name="Haque M.S."/>
            <person name="Islam M.M."/>
            <person name="Emdad E.M."/>
            <person name="Halim A."/>
            <person name="Hossen Q.M.M."/>
            <person name="Hossain M.Z."/>
            <person name="Ahmed B."/>
            <person name="Rahim S."/>
            <person name="Rahman M.S."/>
            <person name="Alam M.M."/>
            <person name="Hou S."/>
            <person name="Wan X."/>
            <person name="Saito J.A."/>
            <person name="Alam M."/>
        </authorList>
    </citation>
    <scope>NUCLEOTIDE SEQUENCE [LARGE SCALE GENOMIC DNA]</scope>
    <source>
        <strain evidence="3 4">MS6</strain>
    </source>
</reference>
<accession>K2RLH6</accession>
<dbReference type="eggNOG" id="KOG0714">
    <property type="taxonomic scope" value="Eukaryota"/>
</dbReference>